<organism evidence="2 3">
    <name type="scientific">Methylomonas albis</name>
    <dbReference type="NCBI Taxonomy" id="1854563"/>
    <lineage>
        <taxon>Bacteria</taxon>
        <taxon>Pseudomonadati</taxon>
        <taxon>Pseudomonadota</taxon>
        <taxon>Gammaproteobacteria</taxon>
        <taxon>Methylococcales</taxon>
        <taxon>Methylococcaceae</taxon>
        <taxon>Methylomonas</taxon>
    </lineage>
</organism>
<name>A0ABR9D6F3_9GAMM</name>
<reference evidence="2 3" key="1">
    <citation type="submission" date="2020-09" db="EMBL/GenBank/DDBJ databases">
        <title>Methylomonas albis sp. nov. and Methylomonas fluvii sp. nov.: Two cold-adapted methanotrophs from the River Elbe and an amended description of Methylovulum psychrotolerans strain Eb1.</title>
        <authorList>
            <person name="Bussmann I.K."/>
            <person name="Klings K.-W."/>
            <person name="Warnstedt J."/>
            <person name="Hoppert M."/>
            <person name="Saborowski A."/>
            <person name="Horn F."/>
            <person name="Liebner S."/>
        </authorList>
    </citation>
    <scope>NUCLEOTIDE SEQUENCE [LARGE SCALE GENOMIC DNA]</scope>
    <source>
        <strain evidence="2 3">EbA</strain>
    </source>
</reference>
<dbReference type="Proteomes" id="UP000652176">
    <property type="component" value="Unassembled WGS sequence"/>
</dbReference>
<proteinExistence type="predicted"/>
<dbReference type="RefSeq" id="WP_192376580.1">
    <property type="nucleotide sequence ID" value="NZ_CAJHIV010000001.1"/>
</dbReference>
<evidence type="ECO:0008006" key="4">
    <source>
        <dbReference type="Google" id="ProtNLM"/>
    </source>
</evidence>
<keyword evidence="3" id="KW-1185">Reference proteome</keyword>
<comment type="caution">
    <text evidence="2">The sequence shown here is derived from an EMBL/GenBank/DDBJ whole genome shotgun (WGS) entry which is preliminary data.</text>
</comment>
<keyword evidence="1" id="KW-0812">Transmembrane</keyword>
<sequence length="270" mass="29850">MKPGNENTDSQLPLEERRVCLDEKRFLLDNSFAKKWLPTLVTLMAGFIASMFSYVQQQSAIQTTERARIEAQAKEEREWGFKVIEMYFSKSELFDLTKNAEQAALNLRVLAAVAPKAVQGVLNAERSRIPPPSGNDDSNRLDSLAAVAGVQDALANAKQSPQPPTSSLKPSDFTIYVQYPSDGRDVAEKTRSLLLSFGYRVPGIEQVAKVPSRLQVRYYRPDQLTYAEKLAVELGKSLSLPAGSDNAILVTSSKQLPTGILEVWLPSTSN</sequence>
<keyword evidence="1" id="KW-0472">Membrane</keyword>
<keyword evidence="1" id="KW-1133">Transmembrane helix</keyword>
<dbReference type="EMBL" id="JACXSS010000001">
    <property type="protein sequence ID" value="MBD9358361.1"/>
    <property type="molecule type" value="Genomic_DNA"/>
</dbReference>
<evidence type="ECO:0000313" key="2">
    <source>
        <dbReference type="EMBL" id="MBD9358361.1"/>
    </source>
</evidence>
<feature type="transmembrane region" description="Helical" evidence="1">
    <location>
        <begin position="36"/>
        <end position="55"/>
    </location>
</feature>
<accession>A0ABR9D6F3</accession>
<gene>
    <name evidence="2" type="ORF">IE877_21200</name>
</gene>
<protein>
    <recommendedName>
        <fullName evidence="4">SPOR domain-containing protein</fullName>
    </recommendedName>
</protein>
<evidence type="ECO:0000256" key="1">
    <source>
        <dbReference type="SAM" id="Phobius"/>
    </source>
</evidence>
<evidence type="ECO:0000313" key="3">
    <source>
        <dbReference type="Proteomes" id="UP000652176"/>
    </source>
</evidence>